<dbReference type="InterPro" id="IPR051546">
    <property type="entry name" value="Aspartate_Ammonia-Lyase"/>
</dbReference>
<dbReference type="Proteomes" id="UP000244224">
    <property type="component" value="Unassembled WGS sequence"/>
</dbReference>
<dbReference type="GO" id="GO:0005829">
    <property type="term" value="C:cytosol"/>
    <property type="evidence" value="ECO:0007669"/>
    <property type="project" value="TreeGrafter"/>
</dbReference>
<comment type="caution">
    <text evidence="3">The sequence shown here is derived from an EMBL/GenBank/DDBJ whole genome shotgun (WGS) entry which is preliminary data.</text>
</comment>
<reference evidence="3 4" key="1">
    <citation type="submission" date="2018-04" db="EMBL/GenBank/DDBJ databases">
        <title>Genomic Encyclopedia of Archaeal and Bacterial Type Strains, Phase II (KMG-II): from individual species to whole genera.</title>
        <authorList>
            <person name="Goeker M."/>
        </authorList>
    </citation>
    <scope>NUCLEOTIDE SEQUENCE [LARGE SCALE GENOMIC DNA]</scope>
    <source>
        <strain evidence="3 4">DSM 21823</strain>
    </source>
</reference>
<dbReference type="AlphaFoldDB" id="A0A2T6AZX9"/>
<dbReference type="EMBL" id="QBKP01000007">
    <property type="protein sequence ID" value="PTX49360.1"/>
    <property type="molecule type" value="Genomic_DNA"/>
</dbReference>
<protein>
    <submittedName>
        <fullName evidence="3">Aspartate ammonia-lyase</fullName>
    </submittedName>
</protein>
<dbReference type="InterPro" id="IPR020557">
    <property type="entry name" value="Fumarate_lyase_CS"/>
</dbReference>
<dbReference type="OrthoDB" id="9802809at2"/>
<dbReference type="Gene3D" id="1.10.275.10">
    <property type="entry name" value="Fumarase/aspartase (N-terminal domain)"/>
    <property type="match status" value="1"/>
</dbReference>
<dbReference type="FunFam" id="1.20.200.10:FF:000001">
    <property type="entry name" value="Fumarate hydratase, mitochondrial"/>
    <property type="match status" value="1"/>
</dbReference>
<name>A0A2T6AZX9_9RHOB</name>
<dbReference type="PANTHER" id="PTHR42696">
    <property type="entry name" value="ASPARTATE AMMONIA-LYASE"/>
    <property type="match status" value="1"/>
</dbReference>
<dbReference type="InterPro" id="IPR022761">
    <property type="entry name" value="Fumarate_lyase_N"/>
</dbReference>
<proteinExistence type="predicted"/>
<evidence type="ECO:0000313" key="4">
    <source>
        <dbReference type="Proteomes" id="UP000244224"/>
    </source>
</evidence>
<dbReference type="RefSeq" id="WP_108129039.1">
    <property type="nucleotide sequence ID" value="NZ_QBKP01000007.1"/>
</dbReference>
<dbReference type="Pfam" id="PF00206">
    <property type="entry name" value="Lyase_1"/>
    <property type="match status" value="1"/>
</dbReference>
<dbReference type="PRINTS" id="PR00149">
    <property type="entry name" value="FUMRATELYASE"/>
</dbReference>
<dbReference type="PANTHER" id="PTHR42696:SF2">
    <property type="entry name" value="ASPARTATE AMMONIA-LYASE"/>
    <property type="match status" value="1"/>
</dbReference>
<dbReference type="PROSITE" id="PS00163">
    <property type="entry name" value="FUMARATE_LYASES"/>
    <property type="match status" value="1"/>
</dbReference>
<evidence type="ECO:0000256" key="1">
    <source>
        <dbReference type="ARBA" id="ARBA00023239"/>
    </source>
</evidence>
<sequence length="460" mass="48592">MRVERDQLGVVEIADDLAYGAQTARAVLNFPISRSRLKDEPEFVRALAMVKQAAARANLELGVLAPEKAQVITAITDQIIAGQHHDHFVVDLIQGGAGTSSNMNANEVIANLGLRALGHGFGEYRYLHPNDDVNHSQSTNDVYPTAIRLALLHRARALTTALEALALAFRNKATEFAGITKVGRTQLQDAVPMSLGTEFAAFAATLADSVRQITAASEGLRVINLGGTAIGDGILAPEGYRARAIAALSEISGFDLTGADDLFAAGYDQGALVQFSAALKSAALRMSKIASDLRLLSSGPRAGLGEIILPPVQAGSSIMPGKVNPVIPEMVNQVAYAVVGNDVTVTMAAEAGELQLNAMEPVLLCRLLESLSLMENAANTFRTRCVDGIVADADRCRALFEGSLALATRLSLDLGYDRTSALVYRAKREGIGLVPALVTEPDLPGDLVANLTGTVQRKSA</sequence>
<organism evidence="3 4">
    <name type="scientific">Gemmobacter caeni</name>
    <dbReference type="NCBI Taxonomy" id="589035"/>
    <lineage>
        <taxon>Bacteria</taxon>
        <taxon>Pseudomonadati</taxon>
        <taxon>Pseudomonadota</taxon>
        <taxon>Alphaproteobacteria</taxon>
        <taxon>Rhodobacterales</taxon>
        <taxon>Paracoccaceae</taxon>
        <taxon>Gemmobacter</taxon>
    </lineage>
</organism>
<feature type="domain" description="Fumarate lyase N-terminal" evidence="2">
    <location>
        <begin position="12"/>
        <end position="340"/>
    </location>
</feature>
<dbReference type="GO" id="GO:0008797">
    <property type="term" value="F:aspartate ammonia-lyase activity"/>
    <property type="evidence" value="ECO:0007669"/>
    <property type="project" value="TreeGrafter"/>
</dbReference>
<dbReference type="InterPro" id="IPR000362">
    <property type="entry name" value="Fumarate_lyase_fam"/>
</dbReference>
<gene>
    <name evidence="3" type="ORF">C8N34_1077</name>
</gene>
<dbReference type="NCBIfam" id="NF008909">
    <property type="entry name" value="PRK12273.1"/>
    <property type="match status" value="1"/>
</dbReference>
<accession>A0A2T6AZX9</accession>
<dbReference type="GO" id="GO:0006531">
    <property type="term" value="P:aspartate metabolic process"/>
    <property type="evidence" value="ECO:0007669"/>
    <property type="project" value="TreeGrafter"/>
</dbReference>
<dbReference type="InterPro" id="IPR008948">
    <property type="entry name" value="L-Aspartase-like"/>
</dbReference>
<evidence type="ECO:0000259" key="2">
    <source>
        <dbReference type="Pfam" id="PF00206"/>
    </source>
</evidence>
<keyword evidence="4" id="KW-1185">Reference proteome</keyword>
<evidence type="ECO:0000313" key="3">
    <source>
        <dbReference type="EMBL" id="PTX49360.1"/>
    </source>
</evidence>
<keyword evidence="1 3" id="KW-0456">Lyase</keyword>
<dbReference type="SUPFAM" id="SSF48557">
    <property type="entry name" value="L-aspartase-like"/>
    <property type="match status" value="1"/>
</dbReference>
<dbReference type="PRINTS" id="PR00145">
    <property type="entry name" value="ARGSUCLYASE"/>
</dbReference>
<dbReference type="FunFam" id="1.10.275.10:FF:000001">
    <property type="entry name" value="Fumarate hydratase, mitochondrial"/>
    <property type="match status" value="1"/>
</dbReference>
<dbReference type="Gene3D" id="1.20.200.10">
    <property type="entry name" value="Fumarase/aspartase (Central domain)"/>
    <property type="match status" value="1"/>
</dbReference>
<dbReference type="InterPro" id="IPR024083">
    <property type="entry name" value="Fumarase/histidase_N"/>
</dbReference>